<feature type="transmembrane region" description="Helical" evidence="1">
    <location>
        <begin position="35"/>
        <end position="55"/>
    </location>
</feature>
<evidence type="ECO:0000313" key="3">
    <source>
        <dbReference type="Proteomes" id="UP000198558"/>
    </source>
</evidence>
<feature type="transmembrane region" description="Helical" evidence="1">
    <location>
        <begin position="175"/>
        <end position="198"/>
    </location>
</feature>
<protein>
    <submittedName>
        <fullName evidence="2">EpsG family protein</fullName>
    </submittedName>
</protein>
<dbReference type="EMBL" id="FOIN01000004">
    <property type="protein sequence ID" value="SET23741.1"/>
    <property type="molecule type" value="Genomic_DNA"/>
</dbReference>
<organism evidence="2 3">
    <name type="scientific">Thomasclavelia cocleata</name>
    <dbReference type="NCBI Taxonomy" id="69824"/>
    <lineage>
        <taxon>Bacteria</taxon>
        <taxon>Bacillati</taxon>
        <taxon>Bacillota</taxon>
        <taxon>Erysipelotrichia</taxon>
        <taxon>Erysipelotrichales</taxon>
        <taxon>Coprobacillaceae</taxon>
        <taxon>Thomasclavelia</taxon>
    </lineage>
</organism>
<reference evidence="3" key="1">
    <citation type="submission" date="2016-10" db="EMBL/GenBank/DDBJ databases">
        <authorList>
            <person name="Varghese N."/>
            <person name="Submissions S."/>
        </authorList>
    </citation>
    <scope>NUCLEOTIDE SEQUENCE [LARGE SCALE GENOMIC DNA]</scope>
    <source>
        <strain evidence="3">DSM 1551</strain>
    </source>
</reference>
<feature type="transmembrane region" description="Helical" evidence="1">
    <location>
        <begin position="105"/>
        <end position="123"/>
    </location>
</feature>
<feature type="transmembrane region" description="Helical" evidence="1">
    <location>
        <begin position="252"/>
        <end position="270"/>
    </location>
</feature>
<dbReference type="OrthoDB" id="1861572at2"/>
<dbReference type="Pfam" id="PF14897">
    <property type="entry name" value="EpsG"/>
    <property type="match status" value="1"/>
</dbReference>
<evidence type="ECO:0000256" key="1">
    <source>
        <dbReference type="SAM" id="Phobius"/>
    </source>
</evidence>
<evidence type="ECO:0000313" key="2">
    <source>
        <dbReference type="EMBL" id="SET23741.1"/>
    </source>
</evidence>
<dbReference type="GeneID" id="78287641"/>
<feature type="transmembrane region" description="Helical" evidence="1">
    <location>
        <begin position="282"/>
        <end position="302"/>
    </location>
</feature>
<keyword evidence="1" id="KW-0472">Membrane</keyword>
<keyword evidence="1" id="KW-0812">Transmembrane</keyword>
<gene>
    <name evidence="2" type="ORF">SAMN04489758_10422</name>
</gene>
<feature type="transmembrane region" description="Helical" evidence="1">
    <location>
        <begin position="210"/>
        <end position="232"/>
    </location>
</feature>
<feature type="transmembrane region" description="Helical" evidence="1">
    <location>
        <begin position="335"/>
        <end position="353"/>
    </location>
</feature>
<keyword evidence="1" id="KW-1133">Transmembrane helix</keyword>
<dbReference type="RefSeq" id="WP_092352369.1">
    <property type="nucleotide sequence ID" value="NZ_CAMJBU010000125.1"/>
</dbReference>
<proteinExistence type="predicted"/>
<feature type="transmembrane region" description="Helical" evidence="1">
    <location>
        <begin position="308"/>
        <end position="328"/>
    </location>
</feature>
<dbReference type="InterPro" id="IPR049458">
    <property type="entry name" value="EpsG-like"/>
</dbReference>
<accession>A0A1I0CV84</accession>
<dbReference type="Proteomes" id="UP000198558">
    <property type="component" value="Unassembled WGS sequence"/>
</dbReference>
<feature type="transmembrane region" description="Helical" evidence="1">
    <location>
        <begin position="153"/>
        <end position="169"/>
    </location>
</feature>
<sequence length="372" mass="43203">MRNLIIVMITSVFLAYCSQYNGIGVCKSGEKQRWDIYLIILIIVMSLFIGLRTSYNDTTAYIRSFNRSETIQMFLSNPENLDIFHNPLYYAIVSLFRTFTDNYRIYFMAFAFFNTTLFVRFIQRYTVDGYFPFAIFLFFAFGTFTFSMAAMKQVTAMAILTLALNALIEKKYYKYYFIVIIAILIHTYAIGYLILPLFYTNVWNYRGTLLLLGTLTIMMTFQSSISSLLEIADSAGKTVTSDEVFDGNRMNVFRVAVYAVIPLLTFLFKHKLSSRMSDHYKLFGNMSIISLMFMLLALMNGANMFGRFSNYFVLGSICILPRIIAELFQLQSAKVIKSIAIVCFLIFFVYENINFDETYRTISFMEFIDTLF</sequence>
<feature type="transmembrane region" description="Helical" evidence="1">
    <location>
        <begin position="129"/>
        <end position="146"/>
    </location>
</feature>
<dbReference type="AlphaFoldDB" id="A0A1I0CV84"/>
<keyword evidence="3" id="KW-1185">Reference proteome</keyword>
<name>A0A1I0CV84_9FIRM</name>